<proteinExistence type="predicted"/>
<accession>A0A7J5XY73</accession>
<organism evidence="1 2">
    <name type="scientific">Dissostichus mawsoni</name>
    <name type="common">Antarctic cod</name>
    <dbReference type="NCBI Taxonomy" id="36200"/>
    <lineage>
        <taxon>Eukaryota</taxon>
        <taxon>Metazoa</taxon>
        <taxon>Chordata</taxon>
        <taxon>Craniata</taxon>
        <taxon>Vertebrata</taxon>
        <taxon>Euteleostomi</taxon>
        <taxon>Actinopterygii</taxon>
        <taxon>Neopterygii</taxon>
        <taxon>Teleostei</taxon>
        <taxon>Neoteleostei</taxon>
        <taxon>Acanthomorphata</taxon>
        <taxon>Eupercaria</taxon>
        <taxon>Perciformes</taxon>
        <taxon>Notothenioidei</taxon>
        <taxon>Nototheniidae</taxon>
        <taxon>Dissostichus</taxon>
    </lineage>
</organism>
<evidence type="ECO:0000313" key="1">
    <source>
        <dbReference type="EMBL" id="KAF3841489.1"/>
    </source>
</evidence>
<protein>
    <submittedName>
        <fullName evidence="1">Uncharacterized protein</fullName>
    </submittedName>
</protein>
<keyword evidence="2" id="KW-1185">Reference proteome</keyword>
<gene>
    <name evidence="1" type="ORF">F7725_007351</name>
</gene>
<comment type="caution">
    <text evidence="1">The sequence shown here is derived from an EMBL/GenBank/DDBJ whole genome shotgun (WGS) entry which is preliminary data.</text>
</comment>
<reference evidence="1 2" key="1">
    <citation type="submission" date="2020-03" db="EMBL/GenBank/DDBJ databases">
        <title>Dissostichus mawsoni Genome sequencing and assembly.</title>
        <authorList>
            <person name="Park H."/>
        </authorList>
    </citation>
    <scope>NUCLEOTIDE SEQUENCE [LARGE SCALE GENOMIC DNA]</scope>
    <source>
        <strain evidence="1">DM0001</strain>
        <tissue evidence="1">Muscle</tissue>
    </source>
</reference>
<dbReference type="OrthoDB" id="8730811at2759"/>
<dbReference type="EMBL" id="JAAKFY010000020">
    <property type="protein sequence ID" value="KAF3841489.1"/>
    <property type="molecule type" value="Genomic_DNA"/>
</dbReference>
<evidence type="ECO:0000313" key="2">
    <source>
        <dbReference type="Proteomes" id="UP000518266"/>
    </source>
</evidence>
<sequence>MNSITGRVLAIPAASVTSSGASSSRALHVELTSQQRRLRHLRSIAARNIVNKNGSPLLDTYFTLHLCIGERISRVSCFVVRIWGGQEEQFQLLIEWKVNLDGLRYTGQQVSNMHMERITIRSRNPNEIIFGLNDGYYAADFDHKVQPFVNYSELLPYNGRPSPNLISFNRSLFGLLH</sequence>
<dbReference type="AlphaFoldDB" id="A0A7J5XY73"/>
<dbReference type="Proteomes" id="UP000518266">
    <property type="component" value="Unassembled WGS sequence"/>
</dbReference>
<name>A0A7J5XY73_DISMA</name>